<comment type="caution">
    <text evidence="3">The sequence shown here is derived from an EMBL/GenBank/DDBJ whole genome shotgun (WGS) entry which is preliminary data.</text>
</comment>
<sequence length="383" mass="41576">MSSHALTITESKKNAASSNAASAQRQEKEGFPLVDNRTETALQRKLAGLANSPSYSLRAFSNKATPPPIQMKVNNTGLPDQLKSGIENLSGYSMDDARVHRNSDQPAQLQAHAFAQGGDIHLAPGQEKHLPHEAWHVVQQKQGKVKPTLQLKKEKVKVNDDATLEKEADVMGGRAVSAGPAPNSNQIGANSTPQKKLIQSKANKVAQMRRDELEAWEIAFTQASIGASFTSVPEGVHKRLGKLEAAAAEIDKGKALPAWIKGIRVFSIKNPADDEERIFSLDNRRLKVIKLSTLGNTVKIPVQWADLPQVIAECFKFTNRESWTEAEMTDMPTAEQRTIAPTGNLLGDFFAALVADGYVDAQGVLTGAGASNVVNNWNFNQAE</sequence>
<accession>A0ABS3BK14</accession>
<evidence type="ECO:0000259" key="2">
    <source>
        <dbReference type="Pfam" id="PF13699"/>
    </source>
</evidence>
<feature type="compositionally biased region" description="Polar residues" evidence="1">
    <location>
        <begin position="182"/>
        <end position="193"/>
    </location>
</feature>
<dbReference type="Pfam" id="PF13699">
    <property type="entry name" value="eCIS_core"/>
    <property type="match status" value="1"/>
</dbReference>
<keyword evidence="4" id="KW-1185">Reference proteome</keyword>
<dbReference type="EMBL" id="JAFKCW010000001">
    <property type="protein sequence ID" value="MBN7799647.1"/>
    <property type="molecule type" value="Genomic_DNA"/>
</dbReference>
<evidence type="ECO:0000313" key="3">
    <source>
        <dbReference type="EMBL" id="MBN7799647.1"/>
    </source>
</evidence>
<dbReference type="Proteomes" id="UP000664698">
    <property type="component" value="Unassembled WGS sequence"/>
</dbReference>
<feature type="region of interest" description="Disordered" evidence="1">
    <location>
        <begin position="174"/>
        <end position="193"/>
    </location>
</feature>
<proteinExistence type="predicted"/>
<name>A0ABS3BK14_9BACT</name>
<protein>
    <submittedName>
        <fullName evidence="3">DUF4157 domain-containing protein</fullName>
    </submittedName>
</protein>
<dbReference type="RefSeq" id="WP_206567634.1">
    <property type="nucleotide sequence ID" value="NZ_JAFKCW010000001.1"/>
</dbReference>
<dbReference type="InterPro" id="IPR025295">
    <property type="entry name" value="eCIS_core_dom"/>
</dbReference>
<feature type="domain" description="eCIS core" evidence="2">
    <location>
        <begin position="78"/>
        <end position="143"/>
    </location>
</feature>
<organism evidence="3 4">
    <name type="scientific">Algoriphagus aestuariicola</name>
    <dbReference type="NCBI Taxonomy" id="1852016"/>
    <lineage>
        <taxon>Bacteria</taxon>
        <taxon>Pseudomonadati</taxon>
        <taxon>Bacteroidota</taxon>
        <taxon>Cytophagia</taxon>
        <taxon>Cytophagales</taxon>
        <taxon>Cyclobacteriaceae</taxon>
        <taxon>Algoriphagus</taxon>
    </lineage>
</organism>
<evidence type="ECO:0000313" key="4">
    <source>
        <dbReference type="Proteomes" id="UP000664698"/>
    </source>
</evidence>
<reference evidence="3 4" key="1">
    <citation type="submission" date="2021-03" db="EMBL/GenBank/DDBJ databases">
        <title>novel species isolated from a fishpond in China.</title>
        <authorList>
            <person name="Lu H."/>
            <person name="Cai Z."/>
        </authorList>
    </citation>
    <scope>NUCLEOTIDE SEQUENCE [LARGE SCALE GENOMIC DNA]</scope>
    <source>
        <strain evidence="3 4">JCM 31546</strain>
    </source>
</reference>
<feature type="compositionally biased region" description="Low complexity" evidence="1">
    <location>
        <begin position="14"/>
        <end position="23"/>
    </location>
</feature>
<gene>
    <name evidence="3" type="ORF">J0A67_02190</name>
</gene>
<evidence type="ECO:0000256" key="1">
    <source>
        <dbReference type="SAM" id="MobiDB-lite"/>
    </source>
</evidence>
<feature type="region of interest" description="Disordered" evidence="1">
    <location>
        <begin position="1"/>
        <end position="35"/>
    </location>
</feature>